<accession>A0ABW4IFZ7</accession>
<sequence length="69" mass="8258">MHKNVEAKYAMEDNETEEDNDVRRFYEEDFIVISMQHTSVERKVKKGNFFFNKELTDVYISLHCPPPNC</sequence>
<evidence type="ECO:0000313" key="2">
    <source>
        <dbReference type="Proteomes" id="UP001597118"/>
    </source>
</evidence>
<dbReference type="Proteomes" id="UP001597118">
    <property type="component" value="Unassembled WGS sequence"/>
</dbReference>
<dbReference type="EMBL" id="JBHUDG010000020">
    <property type="protein sequence ID" value="MFD1630909.1"/>
    <property type="molecule type" value="Genomic_DNA"/>
</dbReference>
<dbReference type="RefSeq" id="WP_379663281.1">
    <property type="nucleotide sequence ID" value="NZ_JBHUDG010000020.1"/>
</dbReference>
<protein>
    <submittedName>
        <fullName evidence="1">Uncharacterized protein</fullName>
    </submittedName>
</protein>
<gene>
    <name evidence="1" type="ORF">ACFSAH_13550</name>
</gene>
<comment type="caution">
    <text evidence="1">The sequence shown here is derived from an EMBL/GenBank/DDBJ whole genome shotgun (WGS) entry which is preliminary data.</text>
</comment>
<proteinExistence type="predicted"/>
<reference evidence="2" key="1">
    <citation type="journal article" date="2019" name="Int. J. Syst. Evol. Microbiol.">
        <title>The Global Catalogue of Microorganisms (GCM) 10K type strain sequencing project: providing services to taxonomists for standard genome sequencing and annotation.</title>
        <authorList>
            <consortium name="The Broad Institute Genomics Platform"/>
            <consortium name="The Broad Institute Genome Sequencing Center for Infectious Disease"/>
            <person name="Wu L."/>
            <person name="Ma J."/>
        </authorList>
    </citation>
    <scope>NUCLEOTIDE SEQUENCE [LARGE SCALE GENOMIC DNA]</scope>
    <source>
        <strain evidence="2">CCUG 53762</strain>
    </source>
</reference>
<organism evidence="1 2">
    <name type="scientific">Pseudopedobacter beijingensis</name>
    <dbReference type="NCBI Taxonomy" id="1207056"/>
    <lineage>
        <taxon>Bacteria</taxon>
        <taxon>Pseudomonadati</taxon>
        <taxon>Bacteroidota</taxon>
        <taxon>Sphingobacteriia</taxon>
        <taxon>Sphingobacteriales</taxon>
        <taxon>Sphingobacteriaceae</taxon>
        <taxon>Pseudopedobacter</taxon>
    </lineage>
</organism>
<name>A0ABW4IFZ7_9SPHI</name>
<keyword evidence="2" id="KW-1185">Reference proteome</keyword>
<evidence type="ECO:0000313" key="1">
    <source>
        <dbReference type="EMBL" id="MFD1630909.1"/>
    </source>
</evidence>